<dbReference type="GO" id="GO:0005506">
    <property type="term" value="F:iron ion binding"/>
    <property type="evidence" value="ECO:0007669"/>
    <property type="project" value="InterPro"/>
</dbReference>
<proteinExistence type="inferred from homology"/>
<keyword evidence="11" id="KW-1185">Reference proteome</keyword>
<comment type="caution">
    <text evidence="10">The sequence shown here is derived from an EMBL/GenBank/DDBJ whole genome shotgun (WGS) entry which is preliminary data.</text>
</comment>
<accession>A0A848H3B5</accession>
<dbReference type="InterPro" id="IPR036396">
    <property type="entry name" value="Cyt_P450_sf"/>
</dbReference>
<dbReference type="PANTHER" id="PTHR24291:SF50">
    <property type="entry name" value="BIFUNCTIONAL ALBAFLAVENONE MONOOXYGENASE_TERPENE SYNTHASE"/>
    <property type="match status" value="1"/>
</dbReference>
<evidence type="ECO:0000256" key="2">
    <source>
        <dbReference type="ARBA" id="ARBA00022617"/>
    </source>
</evidence>
<dbReference type="InterPro" id="IPR050196">
    <property type="entry name" value="Cytochrome_P450_Monoox"/>
</dbReference>
<sequence length="492" mass="54128">MDSPGTHDLHGVPAARCPHAGAADPQASPLASRTWADLPRPPSRWWGLSLLGDMRRDYLGFVERLQASHGDLVAMRIGFERMVDVFDPEAVREVLVQHAGRTVRWERGIEIFAQSFGRSVLVTEGAEWQRQRRMLQPAFATRPVAEQAGEMVATVAAAMRALPDAPEAEVDLEAFFSSVTVRVILRTLFGPEAEADTQAAAWATQVLSRTAMREMTWPMTLPDWLPLPGKSAKRRALRTLRELVARQIAARRAALAASGAGDAHVLLDRLLSLRNTEGPDADGAPLSEQEIFDQCMVSFQAGHETTAAALAWWARLMAEHREASARAQAEVDAVLEGGRAPGVDDVARLTWLVATLKEAMRLYPPVAAVMSRRATEDIVLGGVSIPKGTLLRITPWVIQRDPRRFEQPSEFRPERFLPGTPGPERGAWLPFGTGPRVCLGQHFAMLEMTLVAAMLVQRHAWSLPPGAPAARPEMNVTLRDPGGLRVRLRLRS</sequence>
<dbReference type="GO" id="GO:0016705">
    <property type="term" value="F:oxidoreductase activity, acting on paired donors, with incorporation or reduction of molecular oxygen"/>
    <property type="evidence" value="ECO:0007669"/>
    <property type="project" value="InterPro"/>
</dbReference>
<evidence type="ECO:0000313" key="11">
    <source>
        <dbReference type="Proteomes" id="UP000541185"/>
    </source>
</evidence>
<keyword evidence="2 7" id="KW-0349">Heme</keyword>
<dbReference type="PROSITE" id="PS00086">
    <property type="entry name" value="CYTOCHROME_P450"/>
    <property type="match status" value="1"/>
</dbReference>
<feature type="compositionally biased region" description="Basic and acidic residues" evidence="9">
    <location>
        <begin position="1"/>
        <end position="10"/>
    </location>
</feature>
<dbReference type="EMBL" id="JABBFX010000001">
    <property type="protein sequence ID" value="NML42278.1"/>
    <property type="molecule type" value="Genomic_DNA"/>
</dbReference>
<dbReference type="Pfam" id="PF00067">
    <property type="entry name" value="p450"/>
    <property type="match status" value="1"/>
</dbReference>
<dbReference type="PANTHER" id="PTHR24291">
    <property type="entry name" value="CYTOCHROME P450 FAMILY 4"/>
    <property type="match status" value="1"/>
</dbReference>
<dbReference type="GO" id="GO:0004497">
    <property type="term" value="F:monooxygenase activity"/>
    <property type="evidence" value="ECO:0007669"/>
    <property type="project" value="UniProtKB-KW"/>
</dbReference>
<evidence type="ECO:0000256" key="8">
    <source>
        <dbReference type="RuleBase" id="RU000461"/>
    </source>
</evidence>
<dbReference type="AlphaFoldDB" id="A0A848H3B5"/>
<dbReference type="Proteomes" id="UP000541185">
    <property type="component" value="Unassembled WGS sequence"/>
</dbReference>
<keyword evidence="6 8" id="KW-0503">Monooxygenase</keyword>
<comment type="cofactor">
    <cofactor evidence="7">
        <name>heme</name>
        <dbReference type="ChEBI" id="CHEBI:30413"/>
    </cofactor>
</comment>
<dbReference type="GO" id="GO:0020037">
    <property type="term" value="F:heme binding"/>
    <property type="evidence" value="ECO:0007669"/>
    <property type="project" value="InterPro"/>
</dbReference>
<evidence type="ECO:0000256" key="9">
    <source>
        <dbReference type="SAM" id="MobiDB-lite"/>
    </source>
</evidence>
<comment type="similarity">
    <text evidence="1 8">Belongs to the cytochrome P450 family.</text>
</comment>
<dbReference type="Gene3D" id="1.10.630.10">
    <property type="entry name" value="Cytochrome P450"/>
    <property type="match status" value="1"/>
</dbReference>
<evidence type="ECO:0000256" key="4">
    <source>
        <dbReference type="ARBA" id="ARBA00023002"/>
    </source>
</evidence>
<feature type="binding site" description="axial binding residue" evidence="7">
    <location>
        <position position="438"/>
    </location>
    <ligand>
        <name>heme</name>
        <dbReference type="ChEBI" id="CHEBI:30413"/>
    </ligand>
    <ligandPart>
        <name>Fe</name>
        <dbReference type="ChEBI" id="CHEBI:18248"/>
    </ligandPart>
</feature>
<dbReference type="PRINTS" id="PR00385">
    <property type="entry name" value="P450"/>
</dbReference>
<dbReference type="InterPro" id="IPR001128">
    <property type="entry name" value="Cyt_P450"/>
</dbReference>
<evidence type="ECO:0000256" key="6">
    <source>
        <dbReference type="ARBA" id="ARBA00023033"/>
    </source>
</evidence>
<protein>
    <submittedName>
        <fullName evidence="10">Cytochrome P450</fullName>
    </submittedName>
</protein>
<organism evidence="10 11">
    <name type="scientific">Ramlibacter agri</name>
    <dbReference type="NCBI Taxonomy" id="2728837"/>
    <lineage>
        <taxon>Bacteria</taxon>
        <taxon>Pseudomonadati</taxon>
        <taxon>Pseudomonadota</taxon>
        <taxon>Betaproteobacteria</taxon>
        <taxon>Burkholderiales</taxon>
        <taxon>Comamonadaceae</taxon>
        <taxon>Ramlibacter</taxon>
    </lineage>
</organism>
<dbReference type="SUPFAM" id="SSF48264">
    <property type="entry name" value="Cytochrome P450"/>
    <property type="match status" value="1"/>
</dbReference>
<dbReference type="RefSeq" id="WP_169416497.1">
    <property type="nucleotide sequence ID" value="NZ_JABBFX010000001.1"/>
</dbReference>
<name>A0A848H3B5_9BURK</name>
<reference evidence="10 11" key="1">
    <citation type="submission" date="2020-04" db="EMBL/GenBank/DDBJ databases">
        <title>Ramlibacter sp. G-1-2-2 isolated from soil.</title>
        <authorList>
            <person name="Dahal R.H."/>
        </authorList>
    </citation>
    <scope>NUCLEOTIDE SEQUENCE [LARGE SCALE GENOMIC DNA]</scope>
    <source>
        <strain evidence="10 11">G-1-2-2</strain>
    </source>
</reference>
<dbReference type="InterPro" id="IPR002401">
    <property type="entry name" value="Cyt_P450_E_grp-I"/>
</dbReference>
<evidence type="ECO:0000256" key="3">
    <source>
        <dbReference type="ARBA" id="ARBA00022723"/>
    </source>
</evidence>
<keyword evidence="3 7" id="KW-0479">Metal-binding</keyword>
<dbReference type="PRINTS" id="PR00463">
    <property type="entry name" value="EP450I"/>
</dbReference>
<gene>
    <name evidence="10" type="ORF">HHL11_00860</name>
</gene>
<evidence type="ECO:0000313" key="10">
    <source>
        <dbReference type="EMBL" id="NML42278.1"/>
    </source>
</evidence>
<evidence type="ECO:0000256" key="7">
    <source>
        <dbReference type="PIRSR" id="PIRSR602401-1"/>
    </source>
</evidence>
<keyword evidence="5 7" id="KW-0408">Iron</keyword>
<dbReference type="InterPro" id="IPR017972">
    <property type="entry name" value="Cyt_P450_CS"/>
</dbReference>
<keyword evidence="4 8" id="KW-0560">Oxidoreductase</keyword>
<evidence type="ECO:0000256" key="5">
    <source>
        <dbReference type="ARBA" id="ARBA00023004"/>
    </source>
</evidence>
<feature type="region of interest" description="Disordered" evidence="9">
    <location>
        <begin position="1"/>
        <end position="34"/>
    </location>
</feature>
<evidence type="ECO:0000256" key="1">
    <source>
        <dbReference type="ARBA" id="ARBA00010617"/>
    </source>
</evidence>